<keyword evidence="1" id="KW-0732">Signal</keyword>
<accession>A0ABS1AH73</accession>
<feature type="chain" id="PRO_5047525442" evidence="1">
    <location>
        <begin position="24"/>
        <end position="57"/>
    </location>
</feature>
<organism evidence="2 3">
    <name type="scientific">Acinetobacter lactucae</name>
    <dbReference type="NCBI Taxonomy" id="1785128"/>
    <lineage>
        <taxon>Bacteria</taxon>
        <taxon>Pseudomonadati</taxon>
        <taxon>Pseudomonadota</taxon>
        <taxon>Gammaproteobacteria</taxon>
        <taxon>Moraxellales</taxon>
        <taxon>Moraxellaceae</taxon>
        <taxon>Acinetobacter</taxon>
        <taxon>Acinetobacter calcoaceticus/baumannii complex</taxon>
    </lineage>
</organism>
<evidence type="ECO:0000313" key="2">
    <source>
        <dbReference type="EMBL" id="MBJ8437298.1"/>
    </source>
</evidence>
<gene>
    <name evidence="2" type="ORF">I6M64_08205</name>
</gene>
<comment type="caution">
    <text evidence="2">The sequence shown here is derived from an EMBL/GenBank/DDBJ whole genome shotgun (WGS) entry which is preliminary data.</text>
</comment>
<dbReference type="RefSeq" id="WP_200043417.1">
    <property type="nucleotide sequence ID" value="NZ_AVOE01000003.1"/>
</dbReference>
<evidence type="ECO:0000256" key="1">
    <source>
        <dbReference type="SAM" id="SignalP"/>
    </source>
</evidence>
<proteinExistence type="predicted"/>
<evidence type="ECO:0000313" key="3">
    <source>
        <dbReference type="Proteomes" id="UP000808699"/>
    </source>
</evidence>
<reference evidence="2 3" key="1">
    <citation type="submission" date="2020-11" db="EMBL/GenBank/DDBJ databases">
        <title>Enhanced detection system for hospital associated transmission using whole genome sequencing surveillance.</title>
        <authorList>
            <person name="Harrison L.H."/>
            <person name="Van Tyne D."/>
            <person name="Marsh J.W."/>
            <person name="Griffith M.P."/>
            <person name="Snyder D.J."/>
            <person name="Cooper V.S."/>
            <person name="Mustapha M."/>
        </authorList>
    </citation>
    <scope>NUCLEOTIDE SEQUENCE [LARGE SCALE GENOMIC DNA]</scope>
    <source>
        <strain evidence="2 3">ACIN00241</strain>
    </source>
</reference>
<protein>
    <submittedName>
        <fullName evidence="2">Uncharacterized protein</fullName>
    </submittedName>
</protein>
<name>A0ABS1AH73_9GAMM</name>
<dbReference type="EMBL" id="JADWNO010000004">
    <property type="protein sequence ID" value="MBJ8437298.1"/>
    <property type="molecule type" value="Genomic_DNA"/>
</dbReference>
<dbReference type="Proteomes" id="UP000808699">
    <property type="component" value="Unassembled WGS sequence"/>
</dbReference>
<sequence>MSIKLNTKAVLMVLLLSTSLVHADGGLIFLEKNIKSQQETKAKAQEDKKPHLTCKRK</sequence>
<keyword evidence="3" id="KW-1185">Reference proteome</keyword>
<feature type="signal peptide" evidence="1">
    <location>
        <begin position="1"/>
        <end position="23"/>
    </location>
</feature>